<evidence type="ECO:0000256" key="1">
    <source>
        <dbReference type="SAM" id="SignalP"/>
    </source>
</evidence>
<reference evidence="2 3" key="1">
    <citation type="submission" date="2019-02" db="EMBL/GenBank/DDBJ databases">
        <title>Deep-cultivation of Planctomycetes and their phenomic and genomic characterization uncovers novel biology.</title>
        <authorList>
            <person name="Wiegand S."/>
            <person name="Jogler M."/>
            <person name="Boedeker C."/>
            <person name="Pinto D."/>
            <person name="Vollmers J."/>
            <person name="Rivas-Marin E."/>
            <person name="Kohn T."/>
            <person name="Peeters S.H."/>
            <person name="Heuer A."/>
            <person name="Rast P."/>
            <person name="Oberbeckmann S."/>
            <person name="Bunk B."/>
            <person name="Jeske O."/>
            <person name="Meyerdierks A."/>
            <person name="Storesund J.E."/>
            <person name="Kallscheuer N."/>
            <person name="Luecker S."/>
            <person name="Lage O.M."/>
            <person name="Pohl T."/>
            <person name="Merkel B.J."/>
            <person name="Hornburger P."/>
            <person name="Mueller R.-W."/>
            <person name="Bruemmer F."/>
            <person name="Labrenz M."/>
            <person name="Spormann A.M."/>
            <person name="Op den Camp H."/>
            <person name="Overmann J."/>
            <person name="Amann R."/>
            <person name="Jetten M.S.M."/>
            <person name="Mascher T."/>
            <person name="Medema M.H."/>
            <person name="Devos D.P."/>
            <person name="Kaster A.-K."/>
            <person name="Ovreas L."/>
            <person name="Rohde M."/>
            <person name="Galperin M.Y."/>
            <person name="Jogler C."/>
        </authorList>
    </citation>
    <scope>NUCLEOTIDE SEQUENCE [LARGE SCALE GENOMIC DNA]</scope>
    <source>
        <strain evidence="2 3">Poly30</strain>
    </source>
</reference>
<protein>
    <submittedName>
        <fullName evidence="2">Uncharacterized protein</fullName>
    </submittedName>
</protein>
<dbReference type="EMBL" id="CP036434">
    <property type="protein sequence ID" value="QDV09009.1"/>
    <property type="molecule type" value="Genomic_DNA"/>
</dbReference>
<gene>
    <name evidence="2" type="ORF">Poly30_45650</name>
</gene>
<dbReference type="AlphaFoldDB" id="A0A518EY50"/>
<accession>A0A518EY50</accession>
<organism evidence="2 3">
    <name type="scientific">Saltatorellus ferox</name>
    <dbReference type="NCBI Taxonomy" id="2528018"/>
    <lineage>
        <taxon>Bacteria</taxon>
        <taxon>Pseudomonadati</taxon>
        <taxon>Planctomycetota</taxon>
        <taxon>Planctomycetia</taxon>
        <taxon>Planctomycetia incertae sedis</taxon>
        <taxon>Saltatorellus</taxon>
    </lineage>
</organism>
<evidence type="ECO:0000313" key="2">
    <source>
        <dbReference type="EMBL" id="QDV09009.1"/>
    </source>
</evidence>
<keyword evidence="1" id="KW-0732">Signal</keyword>
<keyword evidence="3" id="KW-1185">Reference proteome</keyword>
<feature type="signal peptide" evidence="1">
    <location>
        <begin position="1"/>
        <end position="24"/>
    </location>
</feature>
<proteinExistence type="predicted"/>
<dbReference type="Proteomes" id="UP000320390">
    <property type="component" value="Chromosome"/>
</dbReference>
<name>A0A518EY50_9BACT</name>
<sequence precursor="true">MTSLRLFTWTSVLVLLTSSSNALAQTGPIPPFVGEQFEGFETQFVGVGGQHPPGGTTSLIGGLFDGTASLSTSGGSILIQLSGSTFSTCSSVHRTGSFQLGCFLGGCSIQFTSDQAALGGYFATDNSTAQDPFSREWDVRFFDASGNSIGIETFLISNQCGQYEWQGWSLPSGTRRVTFEGRLPNKTLLMDDLMVSPTLPLGRAHCVSEETSLEERGYCGATGSSSAASNAVSLHATQLPPNAFGFFLASRDAGLVVHPGGSAGTLCLGGSIGRYVGPGQIQNSGASGSFSLPLDLTAIPQPNGAVPAQAGETWRFQAWFRDVTTTSPPIPTSNFTSGLEITWD</sequence>
<dbReference type="RefSeq" id="WP_145202643.1">
    <property type="nucleotide sequence ID" value="NZ_CP036434.1"/>
</dbReference>
<feature type="chain" id="PRO_5022185102" evidence="1">
    <location>
        <begin position="25"/>
        <end position="344"/>
    </location>
</feature>
<evidence type="ECO:0000313" key="3">
    <source>
        <dbReference type="Proteomes" id="UP000320390"/>
    </source>
</evidence>